<evidence type="ECO:0000256" key="10">
    <source>
        <dbReference type="ARBA" id="ARBA00023053"/>
    </source>
</evidence>
<dbReference type="GO" id="GO:0015293">
    <property type="term" value="F:symporter activity"/>
    <property type="evidence" value="ECO:0007669"/>
    <property type="project" value="UniProtKB-KW"/>
</dbReference>
<evidence type="ECO:0000256" key="11">
    <source>
        <dbReference type="ARBA" id="ARBA00023065"/>
    </source>
</evidence>
<evidence type="ECO:0000256" key="14">
    <source>
        <dbReference type="ARBA" id="ARBA00031561"/>
    </source>
</evidence>
<dbReference type="PANTHER" id="PTHR48086">
    <property type="entry name" value="SODIUM/PROLINE SYMPORTER-RELATED"/>
    <property type="match status" value="1"/>
</dbReference>
<dbReference type="GO" id="GO:0015123">
    <property type="term" value="F:acetate transmembrane transporter activity"/>
    <property type="evidence" value="ECO:0007669"/>
    <property type="project" value="TreeGrafter"/>
</dbReference>
<dbReference type="GO" id="GO:0006847">
    <property type="term" value="P:plasma membrane acetate transport"/>
    <property type="evidence" value="ECO:0007669"/>
    <property type="project" value="TreeGrafter"/>
</dbReference>
<dbReference type="InterPro" id="IPR038377">
    <property type="entry name" value="Na/Glc_symporter_sf"/>
</dbReference>
<feature type="transmembrane region" description="Helical" evidence="17">
    <location>
        <begin position="208"/>
        <end position="229"/>
    </location>
</feature>
<feature type="transmembrane region" description="Helical" evidence="17">
    <location>
        <begin position="505"/>
        <end position="523"/>
    </location>
</feature>
<feature type="transmembrane region" description="Helical" evidence="17">
    <location>
        <begin position="264"/>
        <end position="286"/>
    </location>
</feature>
<dbReference type="InterPro" id="IPR001734">
    <property type="entry name" value="Na/solute_symporter"/>
</dbReference>
<evidence type="ECO:0000256" key="6">
    <source>
        <dbReference type="ARBA" id="ARBA00022519"/>
    </source>
</evidence>
<evidence type="ECO:0000256" key="5">
    <source>
        <dbReference type="ARBA" id="ARBA00022475"/>
    </source>
</evidence>
<dbReference type="InterPro" id="IPR050277">
    <property type="entry name" value="Sodium:Solute_Symporter"/>
</dbReference>
<keyword evidence="12 17" id="KW-0472">Membrane</keyword>
<gene>
    <name evidence="19" type="primary">actP</name>
    <name evidence="19" type="ORF">C4E15_18935</name>
</gene>
<keyword evidence="10" id="KW-0915">Sodium</keyword>
<dbReference type="InterPro" id="IPR018212">
    <property type="entry name" value="Na/solute_symporter_CS"/>
</dbReference>
<dbReference type="Pfam" id="PF00474">
    <property type="entry name" value="SSF"/>
    <property type="match status" value="1"/>
</dbReference>
<feature type="transmembrane region" description="Helical" evidence="17">
    <location>
        <begin position="413"/>
        <end position="432"/>
    </location>
</feature>
<dbReference type="EMBL" id="PREU01000008">
    <property type="protein sequence ID" value="PPA74761.1"/>
    <property type="molecule type" value="Genomic_DNA"/>
</dbReference>
<comment type="caution">
    <text evidence="19">The sequence shown here is derived from an EMBL/GenBank/DDBJ whole genome shotgun (WGS) entry which is preliminary data.</text>
</comment>
<keyword evidence="7 17" id="KW-0812">Transmembrane</keyword>
<dbReference type="AlphaFoldDB" id="A0A2S5GPI2"/>
<feature type="chain" id="PRO_5015665779" description="Cation/acetate symporter ActP" evidence="18">
    <location>
        <begin position="20"/>
        <end position="558"/>
    </location>
</feature>
<feature type="transmembrane region" description="Helical" evidence="17">
    <location>
        <begin position="298"/>
        <end position="324"/>
    </location>
</feature>
<organism evidence="19 20">
    <name type="scientific">Achromobacter spanius</name>
    <dbReference type="NCBI Taxonomy" id="217203"/>
    <lineage>
        <taxon>Bacteria</taxon>
        <taxon>Pseudomonadati</taxon>
        <taxon>Pseudomonadota</taxon>
        <taxon>Betaproteobacteria</taxon>
        <taxon>Burkholderiales</taxon>
        <taxon>Alcaligenaceae</taxon>
        <taxon>Achromobacter</taxon>
    </lineage>
</organism>
<dbReference type="GO" id="GO:0006814">
    <property type="term" value="P:sodium ion transport"/>
    <property type="evidence" value="ECO:0007669"/>
    <property type="project" value="UniProtKB-KW"/>
</dbReference>
<evidence type="ECO:0000256" key="9">
    <source>
        <dbReference type="ARBA" id="ARBA00022989"/>
    </source>
</evidence>
<evidence type="ECO:0000256" key="16">
    <source>
        <dbReference type="RuleBase" id="RU362091"/>
    </source>
</evidence>
<dbReference type="PROSITE" id="PS00456">
    <property type="entry name" value="NA_SOLUT_SYMP_1"/>
    <property type="match status" value="1"/>
</dbReference>
<dbReference type="PROSITE" id="PS51257">
    <property type="entry name" value="PROKAR_LIPOPROTEIN"/>
    <property type="match status" value="1"/>
</dbReference>
<evidence type="ECO:0000256" key="3">
    <source>
        <dbReference type="ARBA" id="ARBA00018047"/>
    </source>
</evidence>
<dbReference type="RefSeq" id="WP_104144555.1">
    <property type="nucleotide sequence ID" value="NZ_PREU01000008.1"/>
</dbReference>
<feature type="transmembrane region" description="Helical" evidence="17">
    <location>
        <begin position="438"/>
        <end position="460"/>
    </location>
</feature>
<evidence type="ECO:0000256" key="4">
    <source>
        <dbReference type="ARBA" id="ARBA00022448"/>
    </source>
</evidence>
<comment type="subcellular location">
    <subcellularLocation>
        <location evidence="1">Cell inner membrane</location>
        <topology evidence="1">Multi-pass membrane protein</topology>
    </subcellularLocation>
</comment>
<protein>
    <recommendedName>
        <fullName evidence="3">Cation/acetate symporter ActP</fullName>
    </recommendedName>
    <alternativeName>
        <fullName evidence="15">Acetate permease</fullName>
    </alternativeName>
    <alternativeName>
        <fullName evidence="14">Acetate transporter ActP</fullName>
    </alternativeName>
</protein>
<comment type="similarity">
    <text evidence="2 16">Belongs to the sodium:solute symporter (SSF) (TC 2.A.21) family.</text>
</comment>
<keyword evidence="18" id="KW-0732">Signal</keyword>
<keyword evidence="8" id="KW-0769">Symport</keyword>
<evidence type="ECO:0000256" key="7">
    <source>
        <dbReference type="ARBA" id="ARBA00022692"/>
    </source>
</evidence>
<evidence type="ECO:0000256" key="2">
    <source>
        <dbReference type="ARBA" id="ARBA00006434"/>
    </source>
</evidence>
<name>A0A2S5GPI2_9BURK</name>
<evidence type="ECO:0000256" key="8">
    <source>
        <dbReference type="ARBA" id="ARBA00022847"/>
    </source>
</evidence>
<evidence type="ECO:0000256" key="17">
    <source>
        <dbReference type="SAM" id="Phobius"/>
    </source>
</evidence>
<evidence type="ECO:0000256" key="12">
    <source>
        <dbReference type="ARBA" id="ARBA00023136"/>
    </source>
</evidence>
<evidence type="ECO:0000256" key="18">
    <source>
        <dbReference type="SAM" id="SignalP"/>
    </source>
</evidence>
<dbReference type="CDD" id="cd11480">
    <property type="entry name" value="SLC5sbd_u4"/>
    <property type="match status" value="1"/>
</dbReference>
<dbReference type="PROSITE" id="PS50283">
    <property type="entry name" value="NA_SOLUT_SYMP_3"/>
    <property type="match status" value="1"/>
</dbReference>
<accession>A0A2S5GPI2</accession>
<evidence type="ECO:0000256" key="1">
    <source>
        <dbReference type="ARBA" id="ARBA00004429"/>
    </source>
</evidence>
<feature type="transmembrane region" description="Helical" evidence="17">
    <location>
        <begin position="472"/>
        <end position="493"/>
    </location>
</feature>
<feature type="transmembrane region" description="Helical" evidence="17">
    <location>
        <begin position="172"/>
        <end position="196"/>
    </location>
</feature>
<dbReference type="GO" id="GO:0005886">
    <property type="term" value="C:plasma membrane"/>
    <property type="evidence" value="ECO:0007669"/>
    <property type="project" value="UniProtKB-SubCell"/>
</dbReference>
<evidence type="ECO:0000256" key="13">
    <source>
        <dbReference type="ARBA" id="ARBA00023201"/>
    </source>
</evidence>
<keyword evidence="4" id="KW-0813">Transport</keyword>
<feature type="signal peptide" evidence="18">
    <location>
        <begin position="1"/>
        <end position="19"/>
    </location>
</feature>
<feature type="transmembrane region" description="Helical" evidence="17">
    <location>
        <begin position="34"/>
        <end position="53"/>
    </location>
</feature>
<keyword evidence="6" id="KW-0997">Cell inner membrane</keyword>
<proteinExistence type="inferred from homology"/>
<dbReference type="NCBIfam" id="NF006903">
    <property type="entry name" value="PRK09395.1"/>
    <property type="match status" value="1"/>
</dbReference>
<evidence type="ECO:0000313" key="19">
    <source>
        <dbReference type="EMBL" id="PPA74761.1"/>
    </source>
</evidence>
<keyword evidence="11" id="KW-0406">Ion transport</keyword>
<feature type="transmembrane region" description="Helical" evidence="17">
    <location>
        <begin position="363"/>
        <end position="392"/>
    </location>
</feature>
<evidence type="ECO:0000256" key="15">
    <source>
        <dbReference type="ARBA" id="ARBA00032392"/>
    </source>
</evidence>
<feature type="transmembrane region" description="Helical" evidence="17">
    <location>
        <begin position="103"/>
        <end position="121"/>
    </location>
</feature>
<sequence>MKNKKLGAALIFISGCALAGSARAATTGQASMSAIVMFLTFIAGTMGITYWAAKRTRTTSDFYTAGGGLSGFQNGLAIAGDYLSAASFLGIAGMVYVSGFDGMIYAIGFLFGWPVVMFLIAERLRNLGRYNFADVTSFRLAQTPMRVLAASASLLIIALYLIAQMVGAGKLIVLLFGLDYNVAVVIVGSLMMIYVAFGGMTATTWVQIIKAVLMLLGATLMTVLVMAAFSYSPDALLAEATRVHPSGRELLAPGAQVSSNPLNALSLGIALAFGTAGLPHILMRFFTVSNAKEARKSVIYASSFIGYFYLLTFIIGFGAVALLVRHPEYFVTGADGKFDMLKSLIGGTNMVAVHLANAVGGNLLLGFLAAVTFATIVAVVAGLALAGAAAISHDLYANVIARGRATERQQMRISRLSTIALGIMAILLGIVFENQNVAFMVGLAFAIAASANFPVLVLSISWRGCTTRGATIGGFLGLASATLWVVLSDTVWVDVFGFATPITPFPNPGILSIPLAFFSIWLFSKLDNSPRAQQEAEAFDALTVRSQTGIGATTAVAH</sequence>
<dbReference type="FunFam" id="1.20.1730.10:FF:000001">
    <property type="entry name" value="Cation/acetate symporter ActP"/>
    <property type="match status" value="1"/>
</dbReference>
<dbReference type="OrthoDB" id="9764416at2"/>
<dbReference type="Proteomes" id="UP000239990">
    <property type="component" value="Unassembled WGS sequence"/>
</dbReference>
<reference evidence="19 20" key="1">
    <citation type="submission" date="2018-02" db="EMBL/GenBank/DDBJ databases">
        <title>Draft Genome of Achromobacter spanius stain 6.</title>
        <authorList>
            <person name="Gunasekera T.S."/>
            <person name="Radwan O."/>
            <person name="Ruiz O.N."/>
        </authorList>
    </citation>
    <scope>NUCLEOTIDE SEQUENCE [LARGE SCALE GENOMIC DNA]</scope>
    <source>
        <strain evidence="19 20">6</strain>
    </source>
</reference>
<evidence type="ECO:0000313" key="20">
    <source>
        <dbReference type="Proteomes" id="UP000239990"/>
    </source>
</evidence>
<feature type="transmembrane region" description="Helical" evidence="17">
    <location>
        <begin position="147"/>
        <end position="166"/>
    </location>
</feature>
<dbReference type="PANTHER" id="PTHR48086:SF6">
    <property type="entry name" value="CATION_ACETATE SYMPORTER ACTP"/>
    <property type="match status" value="1"/>
</dbReference>
<keyword evidence="5" id="KW-1003">Cell membrane</keyword>
<feature type="transmembrane region" description="Helical" evidence="17">
    <location>
        <begin position="74"/>
        <end position="97"/>
    </location>
</feature>
<dbReference type="Gene3D" id="1.20.1730.10">
    <property type="entry name" value="Sodium/glucose cotransporter"/>
    <property type="match status" value="1"/>
</dbReference>
<dbReference type="NCBIfam" id="TIGR00813">
    <property type="entry name" value="sss"/>
    <property type="match status" value="1"/>
</dbReference>
<keyword evidence="9 17" id="KW-1133">Transmembrane helix</keyword>
<keyword evidence="13" id="KW-0739">Sodium transport</keyword>